<proteinExistence type="inferred from homology"/>
<keyword evidence="1" id="KW-0694">RNA-binding</keyword>
<dbReference type="GO" id="GO:0008168">
    <property type="term" value="F:methyltransferase activity"/>
    <property type="evidence" value="ECO:0007669"/>
    <property type="project" value="InterPro"/>
</dbReference>
<dbReference type="AlphaFoldDB" id="A0A381YLJ3"/>
<evidence type="ECO:0000313" key="4">
    <source>
        <dbReference type="EMBL" id="SVA77895.1"/>
    </source>
</evidence>
<evidence type="ECO:0000256" key="2">
    <source>
        <dbReference type="ARBA" id="ARBA00029460"/>
    </source>
</evidence>
<dbReference type="NCBIfam" id="TIGR00478">
    <property type="entry name" value="tly"/>
    <property type="match status" value="1"/>
</dbReference>
<dbReference type="SUPFAM" id="SSF53335">
    <property type="entry name" value="S-adenosyl-L-methionine-dependent methyltransferases"/>
    <property type="match status" value="1"/>
</dbReference>
<dbReference type="PIRSF" id="PIRSF005578">
    <property type="entry name" value="TlyA"/>
    <property type="match status" value="1"/>
</dbReference>
<dbReference type="CDD" id="cd00165">
    <property type="entry name" value="S4"/>
    <property type="match status" value="1"/>
</dbReference>
<dbReference type="GO" id="GO:0032259">
    <property type="term" value="P:methylation"/>
    <property type="evidence" value="ECO:0007669"/>
    <property type="project" value="InterPro"/>
</dbReference>
<dbReference type="PROSITE" id="PS50889">
    <property type="entry name" value="S4"/>
    <property type="match status" value="1"/>
</dbReference>
<accession>A0A381YLJ3</accession>
<dbReference type="PANTHER" id="PTHR32319">
    <property type="entry name" value="BACTERIAL HEMOLYSIN-LIKE PROTEIN"/>
    <property type="match status" value="1"/>
</dbReference>
<organism evidence="4">
    <name type="scientific">marine metagenome</name>
    <dbReference type="NCBI Taxonomy" id="408172"/>
    <lineage>
        <taxon>unclassified sequences</taxon>
        <taxon>metagenomes</taxon>
        <taxon>ecological metagenomes</taxon>
    </lineage>
</organism>
<dbReference type="Gene3D" id="3.10.290.10">
    <property type="entry name" value="RNA-binding S4 domain"/>
    <property type="match status" value="1"/>
</dbReference>
<dbReference type="PANTHER" id="PTHR32319:SF0">
    <property type="entry name" value="BACTERIAL HEMOLYSIN-LIKE PROTEIN"/>
    <property type="match status" value="1"/>
</dbReference>
<dbReference type="Gene3D" id="3.40.50.150">
    <property type="entry name" value="Vaccinia Virus protein VP39"/>
    <property type="match status" value="1"/>
</dbReference>
<comment type="similarity">
    <text evidence="2">Belongs to the TlyA family.</text>
</comment>
<protein>
    <recommendedName>
        <fullName evidence="3">Ribosomal RNA methyltransferase FtsJ domain-containing protein</fullName>
    </recommendedName>
</protein>
<name>A0A381YLJ3_9ZZZZ</name>
<dbReference type="GO" id="GO:0003723">
    <property type="term" value="F:RNA binding"/>
    <property type="evidence" value="ECO:0007669"/>
    <property type="project" value="UniProtKB-KW"/>
</dbReference>
<dbReference type="InterPro" id="IPR004538">
    <property type="entry name" value="Hemolysin_A/TlyA"/>
</dbReference>
<dbReference type="InterPro" id="IPR047048">
    <property type="entry name" value="TlyA"/>
</dbReference>
<dbReference type="InterPro" id="IPR029063">
    <property type="entry name" value="SAM-dependent_MTases_sf"/>
</dbReference>
<dbReference type="Pfam" id="PF01728">
    <property type="entry name" value="FtsJ"/>
    <property type="match status" value="1"/>
</dbReference>
<dbReference type="CDD" id="cd02440">
    <property type="entry name" value="AdoMet_MTases"/>
    <property type="match status" value="1"/>
</dbReference>
<dbReference type="InterPro" id="IPR002877">
    <property type="entry name" value="RNA_MeTrfase_FtsJ_dom"/>
</dbReference>
<dbReference type="SUPFAM" id="SSF55174">
    <property type="entry name" value="Alpha-L RNA-binding motif"/>
    <property type="match status" value="1"/>
</dbReference>
<feature type="non-terminal residue" evidence="4">
    <location>
        <position position="1"/>
    </location>
</feature>
<sequence>VPGRTVAREVIGAGRVTVDGAPAGKPSRLVSADEAVVVAGPPPRYVSRGGSKLEAALSGFGLDPDGLRAVDVGSSTGGFTDCLLQHGAASVVSVDVGRGQLHQRLRDDKRVMVHERTNVRGVDGPSLGAPFDLLVSDLSFISLRTVMADLVGLVAEGSPMVLLAKPQFEAGRAEVDRGSGVVRDPAVWERVIVELERSVRAHGAAIMEGMASPITGADGNVEFLLHVRAGTADVHLPAGFDPAALVASVATGGGA</sequence>
<reference evidence="4" key="1">
    <citation type="submission" date="2018-05" db="EMBL/GenBank/DDBJ databases">
        <authorList>
            <person name="Lanie J.A."/>
            <person name="Ng W.-L."/>
            <person name="Kazmierczak K.M."/>
            <person name="Andrzejewski T.M."/>
            <person name="Davidsen T.M."/>
            <person name="Wayne K.J."/>
            <person name="Tettelin H."/>
            <person name="Glass J.I."/>
            <person name="Rusch D."/>
            <person name="Podicherti R."/>
            <person name="Tsui H.-C.T."/>
            <person name="Winkler M.E."/>
        </authorList>
    </citation>
    <scope>NUCLEOTIDE SEQUENCE</scope>
</reference>
<evidence type="ECO:0000259" key="3">
    <source>
        <dbReference type="Pfam" id="PF01728"/>
    </source>
</evidence>
<gene>
    <name evidence="4" type="ORF">METZ01_LOCUS130749</name>
</gene>
<evidence type="ECO:0000256" key="1">
    <source>
        <dbReference type="ARBA" id="ARBA00022884"/>
    </source>
</evidence>
<dbReference type="InterPro" id="IPR036986">
    <property type="entry name" value="S4_RNA-bd_sf"/>
</dbReference>
<dbReference type="EMBL" id="UINC01018527">
    <property type="protein sequence ID" value="SVA77895.1"/>
    <property type="molecule type" value="Genomic_DNA"/>
</dbReference>
<feature type="domain" description="Ribosomal RNA methyltransferase FtsJ" evidence="3">
    <location>
        <begin position="45"/>
        <end position="227"/>
    </location>
</feature>